<feature type="transmembrane region" description="Helical" evidence="1">
    <location>
        <begin position="84"/>
        <end position="105"/>
    </location>
</feature>
<gene>
    <name evidence="2" type="ORF">UFOPK3828_00293</name>
</gene>
<protein>
    <submittedName>
        <fullName evidence="2">Unannotated protein</fullName>
    </submittedName>
</protein>
<sequence length="124" mass="14013">MEKENKLTRSNESRNTDSRNLRFIEGAKLVGKLERSFTNLVLTKLVLSARNISYKSLKHLEIPLRIRNTQKSFMAAAKSERGDVPGWVLVVLMTTGLVTGIWTVAQPRLSSILKNSLDNMNSIR</sequence>
<evidence type="ECO:0000313" key="2">
    <source>
        <dbReference type="EMBL" id="CAB4949471.1"/>
    </source>
</evidence>
<name>A0A6J7K2Y2_9ZZZZ</name>
<evidence type="ECO:0000256" key="1">
    <source>
        <dbReference type="SAM" id="Phobius"/>
    </source>
</evidence>
<keyword evidence="1" id="KW-0472">Membrane</keyword>
<keyword evidence="1" id="KW-1133">Transmembrane helix</keyword>
<dbReference type="EMBL" id="CAFBNP010000032">
    <property type="protein sequence ID" value="CAB4949471.1"/>
    <property type="molecule type" value="Genomic_DNA"/>
</dbReference>
<organism evidence="2">
    <name type="scientific">freshwater metagenome</name>
    <dbReference type="NCBI Taxonomy" id="449393"/>
    <lineage>
        <taxon>unclassified sequences</taxon>
        <taxon>metagenomes</taxon>
        <taxon>ecological metagenomes</taxon>
    </lineage>
</organism>
<dbReference type="AlphaFoldDB" id="A0A6J7K2Y2"/>
<accession>A0A6J7K2Y2</accession>
<keyword evidence="1" id="KW-0812">Transmembrane</keyword>
<reference evidence="2" key="1">
    <citation type="submission" date="2020-05" db="EMBL/GenBank/DDBJ databases">
        <authorList>
            <person name="Chiriac C."/>
            <person name="Salcher M."/>
            <person name="Ghai R."/>
            <person name="Kavagutti S V."/>
        </authorList>
    </citation>
    <scope>NUCLEOTIDE SEQUENCE</scope>
</reference>
<proteinExistence type="predicted"/>